<dbReference type="GO" id="GO:0005829">
    <property type="term" value="C:cytosol"/>
    <property type="evidence" value="ECO:0007669"/>
    <property type="project" value="TreeGrafter"/>
</dbReference>
<evidence type="ECO:0000256" key="12">
    <source>
        <dbReference type="ARBA" id="ARBA00048212"/>
    </source>
</evidence>
<evidence type="ECO:0000256" key="11">
    <source>
        <dbReference type="ARBA" id="ARBA00023304"/>
    </source>
</evidence>
<accession>A0A0R2XBB8</accession>
<comment type="catalytic activity">
    <reaction evidence="12 17">
        <text>L-valine + 2-oxoglutarate = 3-methyl-2-oxobutanoate + L-glutamate</text>
        <dbReference type="Rhea" id="RHEA:24813"/>
        <dbReference type="ChEBI" id="CHEBI:11851"/>
        <dbReference type="ChEBI" id="CHEBI:16810"/>
        <dbReference type="ChEBI" id="CHEBI:29985"/>
        <dbReference type="ChEBI" id="CHEBI:57762"/>
        <dbReference type="EC" id="2.6.1.42"/>
    </reaction>
</comment>
<dbReference type="EMBL" id="LIDM01000018">
    <property type="protein sequence ID" value="KRP33199.1"/>
    <property type="molecule type" value="Genomic_DNA"/>
</dbReference>
<dbReference type="NCBIfam" id="TIGR01122">
    <property type="entry name" value="ilvE_I"/>
    <property type="match status" value="1"/>
</dbReference>
<evidence type="ECO:0000256" key="2">
    <source>
        <dbReference type="ARBA" id="ARBA00003109"/>
    </source>
</evidence>
<dbReference type="EC" id="2.6.1.42" evidence="17"/>
<keyword evidence="9 17" id="KW-0808">Transferase</keyword>
<dbReference type="InterPro" id="IPR001544">
    <property type="entry name" value="Aminotrans_IV"/>
</dbReference>
<evidence type="ECO:0000256" key="16">
    <source>
        <dbReference type="RuleBase" id="RU004516"/>
    </source>
</evidence>
<dbReference type="SUPFAM" id="SSF56752">
    <property type="entry name" value="D-aminoacid aminotransferase-like PLP-dependent enzymes"/>
    <property type="match status" value="1"/>
</dbReference>
<evidence type="ECO:0000256" key="13">
    <source>
        <dbReference type="ARBA" id="ARBA00048798"/>
    </source>
</evidence>
<dbReference type="NCBIfam" id="NF006185">
    <property type="entry name" value="PRK08320.1"/>
    <property type="match status" value="1"/>
</dbReference>
<evidence type="ECO:0000256" key="15">
    <source>
        <dbReference type="RuleBase" id="RU004106"/>
    </source>
</evidence>
<dbReference type="AlphaFoldDB" id="A0A0R2XBB8"/>
<dbReference type="InterPro" id="IPR005785">
    <property type="entry name" value="B_amino_transI"/>
</dbReference>
<proteinExistence type="inferred from homology"/>
<comment type="pathway">
    <text evidence="4 17">Amino-acid biosynthesis; L-valine biosynthesis; L-valine from pyruvate: step 4/4.</text>
</comment>
<dbReference type="UniPathway" id="UPA00047">
    <property type="reaction ID" value="UER00058"/>
</dbReference>
<dbReference type="PANTHER" id="PTHR42743:SF11">
    <property type="entry name" value="AMINODEOXYCHORISMATE LYASE"/>
    <property type="match status" value="1"/>
</dbReference>
<evidence type="ECO:0000256" key="17">
    <source>
        <dbReference type="RuleBase" id="RU364094"/>
    </source>
</evidence>
<dbReference type="UniPathway" id="UPA00049">
    <property type="reaction ID" value="UER00062"/>
</dbReference>
<dbReference type="Pfam" id="PF01063">
    <property type="entry name" value="Aminotran_4"/>
    <property type="match status" value="1"/>
</dbReference>
<evidence type="ECO:0000256" key="10">
    <source>
        <dbReference type="ARBA" id="ARBA00022898"/>
    </source>
</evidence>
<dbReference type="PROSITE" id="PS00770">
    <property type="entry name" value="AA_TRANSFER_CLASS_4"/>
    <property type="match status" value="1"/>
</dbReference>
<evidence type="ECO:0000256" key="1">
    <source>
        <dbReference type="ARBA" id="ARBA00001933"/>
    </source>
</evidence>
<keyword evidence="7 17" id="KW-0032">Aminotransferase</keyword>
<evidence type="ECO:0000256" key="9">
    <source>
        <dbReference type="ARBA" id="ARBA00022679"/>
    </source>
</evidence>
<dbReference type="InterPro" id="IPR050571">
    <property type="entry name" value="Class-IV_PLP-Dep_Aminotrnsfr"/>
</dbReference>
<evidence type="ECO:0000256" key="6">
    <source>
        <dbReference type="ARBA" id="ARBA00009320"/>
    </source>
</evidence>
<evidence type="ECO:0000313" key="18">
    <source>
        <dbReference type="EMBL" id="KRP33199.1"/>
    </source>
</evidence>
<sequence>MIIYIDGKFYPEDEAKISVFDHGLLYGDGVFEGIRAYEGRIFKLEEHLARLEDSAKAILLKLPLSRKEIEKAVLETCQKNKMKSGYLRLVVTRGKGYLGLSPDRCKKPTIIIIASDLELYPEKYYREGLKVVTGATWRQSPAALDPGIKSLNYLNNILAKIEGQLAGAQEVILLNPQGLVSECSGDNIFFIRHGALITPKLSSGALNGITRATVLEIARQAGWEAREDDVRRYDLFTCEEMFLTGTGAEIVPVVEVDGRLVGDGKPGKKTADLMKRYHKLVTSTGTKIPS</sequence>
<dbReference type="GO" id="GO:0052654">
    <property type="term" value="F:L-leucine-2-oxoglutarate transaminase activity"/>
    <property type="evidence" value="ECO:0007669"/>
    <property type="project" value="RHEA"/>
</dbReference>
<dbReference type="GO" id="GO:0009097">
    <property type="term" value="P:isoleucine biosynthetic process"/>
    <property type="evidence" value="ECO:0007669"/>
    <property type="project" value="UniProtKB-UniPathway"/>
</dbReference>
<evidence type="ECO:0000256" key="3">
    <source>
        <dbReference type="ARBA" id="ARBA00004824"/>
    </source>
</evidence>
<dbReference type="UniPathway" id="UPA00048">
    <property type="reaction ID" value="UER00073"/>
</dbReference>
<protein>
    <recommendedName>
        <fullName evidence="17">Branched-chain-amino-acid aminotransferase</fullName>
        <shortName evidence="17">BCAT</shortName>
        <ecNumber evidence="17">2.6.1.42</ecNumber>
    </recommendedName>
</protein>
<keyword evidence="11 17" id="KW-0100">Branched-chain amino acid biosynthesis</keyword>
<keyword evidence="10 16" id="KW-0663">Pyridoxal phosphate</keyword>
<dbReference type="Proteomes" id="UP000051557">
    <property type="component" value="Unassembled WGS sequence"/>
</dbReference>
<dbReference type="Gene3D" id="3.30.470.10">
    <property type="match status" value="1"/>
</dbReference>
<dbReference type="GO" id="GO:0009099">
    <property type="term" value="P:L-valine biosynthetic process"/>
    <property type="evidence" value="ECO:0007669"/>
    <property type="project" value="UniProtKB-UniPathway"/>
</dbReference>
<comment type="pathway">
    <text evidence="5 17">Amino-acid biosynthesis; L-leucine biosynthesis; L-leucine from 3-methyl-2-oxobutanoate: step 4/4.</text>
</comment>
<dbReference type="GO" id="GO:0009098">
    <property type="term" value="P:L-leucine biosynthetic process"/>
    <property type="evidence" value="ECO:0007669"/>
    <property type="project" value="UniProtKB-UniPathway"/>
</dbReference>
<dbReference type="InterPro" id="IPR036038">
    <property type="entry name" value="Aminotransferase-like"/>
</dbReference>
<evidence type="ECO:0000256" key="8">
    <source>
        <dbReference type="ARBA" id="ARBA00022605"/>
    </source>
</evidence>
<dbReference type="InterPro" id="IPR043132">
    <property type="entry name" value="BCAT-like_C"/>
</dbReference>
<dbReference type="PANTHER" id="PTHR42743">
    <property type="entry name" value="AMINO-ACID AMINOTRANSFERASE"/>
    <property type="match status" value="1"/>
</dbReference>
<gene>
    <name evidence="17" type="primary">ilvE</name>
    <name evidence="18" type="ORF">ABS32_01025</name>
</gene>
<comment type="catalytic activity">
    <reaction evidence="14 17">
        <text>L-leucine + 2-oxoglutarate = 4-methyl-2-oxopentanoate + L-glutamate</text>
        <dbReference type="Rhea" id="RHEA:18321"/>
        <dbReference type="ChEBI" id="CHEBI:16810"/>
        <dbReference type="ChEBI" id="CHEBI:17865"/>
        <dbReference type="ChEBI" id="CHEBI:29985"/>
        <dbReference type="ChEBI" id="CHEBI:57427"/>
        <dbReference type="EC" id="2.6.1.42"/>
    </reaction>
</comment>
<comment type="similarity">
    <text evidence="6 15">Belongs to the class-IV pyridoxal-phosphate-dependent aminotransferase family.</text>
</comment>
<evidence type="ECO:0000256" key="5">
    <source>
        <dbReference type="ARBA" id="ARBA00005072"/>
    </source>
</evidence>
<comment type="function">
    <text evidence="2 17">Acts on leucine, isoleucine and valine.</text>
</comment>
<name>A0A0R2XBB8_9BACT</name>
<dbReference type="CDD" id="cd01558">
    <property type="entry name" value="D-AAT_like"/>
    <property type="match status" value="1"/>
</dbReference>
<evidence type="ECO:0000256" key="4">
    <source>
        <dbReference type="ARBA" id="ARBA00004931"/>
    </source>
</evidence>
<dbReference type="FunFam" id="3.20.10.10:FF:000002">
    <property type="entry name" value="D-alanine aminotransferase"/>
    <property type="match status" value="1"/>
</dbReference>
<dbReference type="FunFam" id="3.30.470.10:FF:000006">
    <property type="entry name" value="Branched-chain-amino-acid aminotransferase"/>
    <property type="match status" value="1"/>
</dbReference>
<keyword evidence="8 17" id="KW-0028">Amino-acid biosynthesis</keyword>
<dbReference type="GO" id="GO:0052656">
    <property type="term" value="F:L-isoleucine-2-oxoglutarate transaminase activity"/>
    <property type="evidence" value="ECO:0007669"/>
    <property type="project" value="RHEA"/>
</dbReference>
<comment type="cofactor">
    <cofactor evidence="1 16">
        <name>pyridoxal 5'-phosphate</name>
        <dbReference type="ChEBI" id="CHEBI:597326"/>
    </cofactor>
</comment>
<organism evidence="18 19">
    <name type="scientific">Verrucomicrobia subdivision 6 bacterium BACL9 MAG-120820-bin42</name>
    <dbReference type="NCBI Taxonomy" id="1655634"/>
    <lineage>
        <taxon>Bacteria</taxon>
        <taxon>Pseudomonadati</taxon>
        <taxon>Verrucomicrobiota</taxon>
        <taxon>Verrucomicrobiia</taxon>
        <taxon>Verrucomicrobiales</taxon>
        <taxon>Verrucomicrobia subdivision 6</taxon>
    </lineage>
</organism>
<dbReference type="GO" id="GO:0052655">
    <property type="term" value="F:L-valine-2-oxoglutarate transaminase activity"/>
    <property type="evidence" value="ECO:0007669"/>
    <property type="project" value="RHEA"/>
</dbReference>
<comment type="catalytic activity">
    <reaction evidence="13 17">
        <text>L-isoleucine + 2-oxoglutarate = (S)-3-methyl-2-oxopentanoate + L-glutamate</text>
        <dbReference type="Rhea" id="RHEA:24801"/>
        <dbReference type="ChEBI" id="CHEBI:16810"/>
        <dbReference type="ChEBI" id="CHEBI:29985"/>
        <dbReference type="ChEBI" id="CHEBI:35146"/>
        <dbReference type="ChEBI" id="CHEBI:58045"/>
        <dbReference type="EC" id="2.6.1.42"/>
    </reaction>
</comment>
<evidence type="ECO:0000256" key="7">
    <source>
        <dbReference type="ARBA" id="ARBA00022576"/>
    </source>
</evidence>
<dbReference type="InterPro" id="IPR018300">
    <property type="entry name" value="Aminotrans_IV_CS"/>
</dbReference>
<comment type="pathway">
    <text evidence="3 17">Amino-acid biosynthesis; L-isoleucine biosynthesis; L-isoleucine from 2-oxobutanoate: step 4/4.</text>
</comment>
<evidence type="ECO:0000313" key="19">
    <source>
        <dbReference type="Proteomes" id="UP000051557"/>
    </source>
</evidence>
<reference evidence="18 19" key="1">
    <citation type="submission" date="2015-10" db="EMBL/GenBank/DDBJ databases">
        <title>Metagenome-Assembled Genomes uncover a global brackish microbiome.</title>
        <authorList>
            <person name="Hugerth L.W."/>
            <person name="Larsson J."/>
            <person name="Alneberg J."/>
            <person name="Lindh M.V."/>
            <person name="Legrand C."/>
            <person name="Pinhassi J."/>
            <person name="Andersson A.F."/>
        </authorList>
    </citation>
    <scope>NUCLEOTIDE SEQUENCE [LARGE SCALE GENOMIC DNA]</scope>
    <source>
        <strain evidence="18">BACL9 MAG-120820-bin42</strain>
    </source>
</reference>
<dbReference type="InterPro" id="IPR043131">
    <property type="entry name" value="BCAT-like_N"/>
</dbReference>
<dbReference type="Gene3D" id="3.20.10.10">
    <property type="entry name" value="D-amino Acid Aminotransferase, subunit A, domain 2"/>
    <property type="match status" value="1"/>
</dbReference>
<evidence type="ECO:0000256" key="14">
    <source>
        <dbReference type="ARBA" id="ARBA00049229"/>
    </source>
</evidence>
<comment type="caution">
    <text evidence="18">The sequence shown here is derived from an EMBL/GenBank/DDBJ whole genome shotgun (WGS) entry which is preliminary data.</text>
</comment>